<feature type="domain" description="Alcohol dehydrogenase-like C-terminal" evidence="6">
    <location>
        <begin position="14"/>
        <end position="55"/>
    </location>
</feature>
<evidence type="ECO:0000256" key="1">
    <source>
        <dbReference type="ARBA" id="ARBA00001947"/>
    </source>
</evidence>
<dbReference type="EC" id="1.1.1.1" evidence="2"/>
<keyword evidence="8" id="KW-1185">Reference proteome</keyword>
<keyword evidence="4" id="KW-0862">Zinc</keyword>
<keyword evidence="5" id="KW-0560">Oxidoreductase</keyword>
<protein>
    <recommendedName>
        <fullName evidence="2">alcohol dehydrogenase</fullName>
        <ecNumber evidence="2">1.1.1.1</ecNumber>
    </recommendedName>
</protein>
<dbReference type="PANTHER" id="PTHR42940">
    <property type="entry name" value="ALCOHOL DEHYDROGENASE 1-RELATED"/>
    <property type="match status" value="1"/>
</dbReference>
<evidence type="ECO:0000256" key="4">
    <source>
        <dbReference type="ARBA" id="ARBA00022833"/>
    </source>
</evidence>
<dbReference type="GO" id="GO:0004022">
    <property type="term" value="F:alcohol dehydrogenase (NAD+) activity"/>
    <property type="evidence" value="ECO:0007669"/>
    <property type="project" value="UniProtKB-EC"/>
</dbReference>
<dbReference type="AlphaFoldDB" id="A0A4V3ECP6"/>
<evidence type="ECO:0000256" key="5">
    <source>
        <dbReference type="ARBA" id="ARBA00023002"/>
    </source>
</evidence>
<organism evidence="7 8">
    <name type="scientific">Nesterenkonia aurantiaca</name>
    <dbReference type="NCBI Taxonomy" id="1436010"/>
    <lineage>
        <taxon>Bacteria</taxon>
        <taxon>Bacillati</taxon>
        <taxon>Actinomycetota</taxon>
        <taxon>Actinomycetes</taxon>
        <taxon>Micrococcales</taxon>
        <taxon>Micrococcaceae</taxon>
        <taxon>Nesterenkonia</taxon>
    </lineage>
</organism>
<reference evidence="7 8" key="1">
    <citation type="submission" date="2019-03" db="EMBL/GenBank/DDBJ databases">
        <title>Genomic Encyclopedia of Type Strains, Phase III (KMG-III): the genomes of soil and plant-associated and newly described type strains.</title>
        <authorList>
            <person name="Whitman W."/>
        </authorList>
    </citation>
    <scope>NUCLEOTIDE SEQUENCE [LARGE SCALE GENOMIC DNA]</scope>
    <source>
        <strain evidence="7 8">DSM 27373</strain>
    </source>
</reference>
<comment type="cofactor">
    <cofactor evidence="1">
        <name>Zn(2+)</name>
        <dbReference type="ChEBI" id="CHEBI:29105"/>
    </cofactor>
</comment>
<accession>A0A4V3ECP6</accession>
<comment type="caution">
    <text evidence="7">The sequence shown here is derived from an EMBL/GenBank/DDBJ whole genome shotgun (WGS) entry which is preliminary data.</text>
</comment>
<proteinExistence type="predicted"/>
<gene>
    <name evidence="7" type="ORF">EV640_10183</name>
</gene>
<name>A0A4V3ECP6_9MICC</name>
<sequence>MTPTERVGMFGIGGLGHLAVQYARIIGGTVVAVDIEQAKLDLAAELGAEQLVNEAMAEVLSGKVAARLVFQF</sequence>
<keyword evidence="3" id="KW-0479">Metal-binding</keyword>
<dbReference type="InterPro" id="IPR036291">
    <property type="entry name" value="NAD(P)-bd_dom_sf"/>
</dbReference>
<dbReference type="SUPFAM" id="SSF51735">
    <property type="entry name" value="NAD(P)-binding Rossmann-fold domains"/>
    <property type="match status" value="1"/>
</dbReference>
<evidence type="ECO:0000256" key="3">
    <source>
        <dbReference type="ARBA" id="ARBA00022723"/>
    </source>
</evidence>
<evidence type="ECO:0000313" key="8">
    <source>
        <dbReference type="Proteomes" id="UP000294506"/>
    </source>
</evidence>
<evidence type="ECO:0000259" key="6">
    <source>
        <dbReference type="Pfam" id="PF00107"/>
    </source>
</evidence>
<dbReference type="Pfam" id="PF00107">
    <property type="entry name" value="ADH_zinc_N"/>
    <property type="match status" value="1"/>
</dbReference>
<dbReference type="InterPro" id="IPR013149">
    <property type="entry name" value="ADH-like_C"/>
</dbReference>
<evidence type="ECO:0000256" key="2">
    <source>
        <dbReference type="ARBA" id="ARBA00013190"/>
    </source>
</evidence>
<dbReference type="RefSeq" id="WP_243832171.1">
    <property type="nucleotide sequence ID" value="NZ_SOAN01000001.1"/>
</dbReference>
<dbReference type="GO" id="GO:0046872">
    <property type="term" value="F:metal ion binding"/>
    <property type="evidence" value="ECO:0007669"/>
    <property type="project" value="UniProtKB-KW"/>
</dbReference>
<dbReference type="Proteomes" id="UP000294506">
    <property type="component" value="Unassembled WGS sequence"/>
</dbReference>
<dbReference type="Gene3D" id="3.40.50.720">
    <property type="entry name" value="NAD(P)-binding Rossmann-like Domain"/>
    <property type="match status" value="1"/>
</dbReference>
<dbReference type="EMBL" id="SOAN01000001">
    <property type="protein sequence ID" value="TDS87301.1"/>
    <property type="molecule type" value="Genomic_DNA"/>
</dbReference>
<evidence type="ECO:0000313" key="7">
    <source>
        <dbReference type="EMBL" id="TDS87301.1"/>
    </source>
</evidence>
<dbReference type="PANTHER" id="PTHR42940:SF8">
    <property type="entry name" value="VACUOLAR PROTEIN SORTING-ASSOCIATED PROTEIN 11"/>
    <property type="match status" value="1"/>
</dbReference>